<feature type="signal peptide" evidence="1">
    <location>
        <begin position="1"/>
        <end position="21"/>
    </location>
</feature>
<dbReference type="EMBL" id="LR721751">
    <property type="protein sequence ID" value="VVV05627.1"/>
    <property type="molecule type" value="Genomic_DNA"/>
</dbReference>
<evidence type="ECO:0008006" key="3">
    <source>
        <dbReference type="Google" id="ProtNLM"/>
    </source>
</evidence>
<dbReference type="AlphaFoldDB" id="A0A5Q4ZV47"/>
<evidence type="ECO:0000313" key="2">
    <source>
        <dbReference type="EMBL" id="VVV05627.1"/>
    </source>
</evidence>
<protein>
    <recommendedName>
        <fullName evidence="3">Lipoprotein</fullName>
    </recommendedName>
</protein>
<evidence type="ECO:0000256" key="1">
    <source>
        <dbReference type="SAM" id="SignalP"/>
    </source>
</evidence>
<name>A0A5Q4ZV47_9GAMM</name>
<organism evidence="2">
    <name type="scientific">Aliivibrio wodanis</name>
    <dbReference type="NCBI Taxonomy" id="80852"/>
    <lineage>
        <taxon>Bacteria</taxon>
        <taxon>Pseudomonadati</taxon>
        <taxon>Pseudomonadota</taxon>
        <taxon>Gammaproteobacteria</taxon>
        <taxon>Vibrionales</taxon>
        <taxon>Vibrionaceae</taxon>
        <taxon>Aliivibrio</taxon>
    </lineage>
</organism>
<dbReference type="PROSITE" id="PS51257">
    <property type="entry name" value="PROKAR_LIPOPROTEIN"/>
    <property type="match status" value="1"/>
</dbReference>
<reference evidence="2" key="1">
    <citation type="submission" date="2019-09" db="EMBL/GenBank/DDBJ databases">
        <authorList>
            <person name="Hjerde E."/>
        </authorList>
    </citation>
    <scope>NUCLEOTIDE SEQUENCE</scope>
    <source>
        <strain evidence="2">06/09/160</strain>
    </source>
</reference>
<keyword evidence="1" id="KW-0732">Signal</keyword>
<accession>A0A5Q4ZV47</accession>
<gene>
    <name evidence="2" type="ORF">AW0309160_03110</name>
</gene>
<feature type="chain" id="PRO_5024285217" description="Lipoprotein" evidence="1">
    <location>
        <begin position="22"/>
        <end position="231"/>
    </location>
</feature>
<proteinExistence type="predicted"/>
<sequence>MNKKLLLLLSTVTLTACGSVAIMDKSAAISAQPELPIKTNGELFGLGSTGEFTIGGLYKGTYSRDSSGSSWFGTVSFKKGEMGVEIERLDNNRVWQLVCSGGGTSVNVGGISFGGNSPYKCSIATDNKQVGNYTISPQTGMIDFGIEKKEAGSITVNNDTYTVETIHTSDSLMMAIEHPLGYSFKHYTTEVAALQTNGIMTLQMLPELTEDQKDILIIGSVASALSWRPEE</sequence>